<feature type="region of interest" description="Disordered" evidence="8">
    <location>
        <begin position="23"/>
        <end position="189"/>
    </location>
</feature>
<comment type="similarity">
    <text evidence="2">Belongs to the peptidase C19 family.</text>
</comment>
<dbReference type="InterPro" id="IPR028889">
    <property type="entry name" value="USP"/>
</dbReference>
<dbReference type="InterPro" id="IPR038765">
    <property type="entry name" value="Papain-like_cys_pep_sf"/>
</dbReference>
<evidence type="ECO:0000256" key="6">
    <source>
        <dbReference type="ARBA" id="ARBA00022801"/>
    </source>
</evidence>
<gene>
    <name evidence="10" type="primary">UBP10</name>
    <name evidence="10" type="ORF">AWJ20_4271</name>
</gene>
<organism evidence="10 11">
    <name type="scientific">Sugiyamaella lignohabitans</name>
    <dbReference type="NCBI Taxonomy" id="796027"/>
    <lineage>
        <taxon>Eukaryota</taxon>
        <taxon>Fungi</taxon>
        <taxon>Dikarya</taxon>
        <taxon>Ascomycota</taxon>
        <taxon>Saccharomycotina</taxon>
        <taxon>Dipodascomycetes</taxon>
        <taxon>Dipodascales</taxon>
        <taxon>Trichomonascaceae</taxon>
        <taxon>Sugiyamaella</taxon>
    </lineage>
</organism>
<dbReference type="InterPro" id="IPR018200">
    <property type="entry name" value="USP_CS"/>
</dbReference>
<feature type="compositionally biased region" description="Low complexity" evidence="8">
    <location>
        <begin position="203"/>
        <end position="234"/>
    </location>
</feature>
<feature type="region of interest" description="Disordered" evidence="8">
    <location>
        <begin position="644"/>
        <end position="750"/>
    </location>
</feature>
<dbReference type="OrthoDB" id="289038at2759"/>
<feature type="region of interest" description="Disordered" evidence="8">
    <location>
        <begin position="203"/>
        <end position="235"/>
    </location>
</feature>
<dbReference type="Proteomes" id="UP000189580">
    <property type="component" value="Chromosome c"/>
</dbReference>
<evidence type="ECO:0000313" key="11">
    <source>
        <dbReference type="Proteomes" id="UP000189580"/>
    </source>
</evidence>
<feature type="compositionally biased region" description="Low complexity" evidence="8">
    <location>
        <begin position="687"/>
        <end position="705"/>
    </location>
</feature>
<keyword evidence="5" id="KW-0833">Ubl conjugation pathway</keyword>
<feature type="compositionally biased region" description="Acidic residues" evidence="8">
    <location>
        <begin position="105"/>
        <end position="114"/>
    </location>
</feature>
<dbReference type="Gene3D" id="3.90.70.10">
    <property type="entry name" value="Cysteine proteinases"/>
    <property type="match status" value="1"/>
</dbReference>
<dbReference type="AlphaFoldDB" id="A0A167CB96"/>
<keyword evidence="11" id="KW-1185">Reference proteome</keyword>
<evidence type="ECO:0000256" key="4">
    <source>
        <dbReference type="ARBA" id="ARBA00022670"/>
    </source>
</evidence>
<feature type="region of interest" description="Disordered" evidence="8">
    <location>
        <begin position="438"/>
        <end position="457"/>
    </location>
</feature>
<evidence type="ECO:0000256" key="5">
    <source>
        <dbReference type="ARBA" id="ARBA00022786"/>
    </source>
</evidence>
<dbReference type="PROSITE" id="PS50235">
    <property type="entry name" value="USP_3"/>
    <property type="match status" value="1"/>
</dbReference>
<accession>A0A167CB96</accession>
<dbReference type="PROSITE" id="PS00973">
    <property type="entry name" value="USP_2"/>
    <property type="match status" value="1"/>
</dbReference>
<dbReference type="GO" id="GO:0005829">
    <property type="term" value="C:cytosol"/>
    <property type="evidence" value="ECO:0007669"/>
    <property type="project" value="TreeGrafter"/>
</dbReference>
<dbReference type="RefSeq" id="XP_018733936.1">
    <property type="nucleotide sequence ID" value="XM_018881336.1"/>
</dbReference>
<evidence type="ECO:0000256" key="1">
    <source>
        <dbReference type="ARBA" id="ARBA00000707"/>
    </source>
</evidence>
<feature type="compositionally biased region" description="Acidic residues" evidence="8">
    <location>
        <begin position="124"/>
        <end position="135"/>
    </location>
</feature>
<dbReference type="SUPFAM" id="SSF54001">
    <property type="entry name" value="Cysteine proteinases"/>
    <property type="match status" value="1"/>
</dbReference>
<dbReference type="GO" id="GO:0005730">
    <property type="term" value="C:nucleolus"/>
    <property type="evidence" value="ECO:0007669"/>
    <property type="project" value="EnsemblFungi"/>
</dbReference>
<feature type="compositionally biased region" description="Acidic residues" evidence="8">
    <location>
        <begin position="142"/>
        <end position="176"/>
    </location>
</feature>
<feature type="compositionally biased region" description="Basic and acidic residues" evidence="8">
    <location>
        <begin position="654"/>
        <end position="665"/>
    </location>
</feature>
<name>A0A167CB96_9ASCO</name>
<evidence type="ECO:0000256" key="3">
    <source>
        <dbReference type="ARBA" id="ARBA00012759"/>
    </source>
</evidence>
<dbReference type="GO" id="GO:0000781">
    <property type="term" value="C:chromosome, telomeric region"/>
    <property type="evidence" value="ECO:0007669"/>
    <property type="project" value="GOC"/>
</dbReference>
<keyword evidence="4" id="KW-0645">Protease</keyword>
<dbReference type="GO" id="GO:0016579">
    <property type="term" value="P:protein deubiquitination"/>
    <property type="evidence" value="ECO:0007669"/>
    <property type="project" value="InterPro"/>
</dbReference>
<sequence length="750" mass="81687">MVDISSLTARDSAMAEQILSSHLDYVPARKPETSAAKPASYVLIKPSKDDHDSESSDEDEEETTENEDDSGSSTTVSTPQSSEDENNLRHKVGKGVLTPLSSPDSDTESDDDELNVGQLKYFDAEDDQDEDEDGDFSSGSDEGGDDVDDDEDDNNSEGSSDSDESDETDGDDEDASGLENGEQSDSEVSKLALGSRVSPLALATNKTSGNNTAGAAGTANTTDSKSESSSESSSAISPMRLFYDINESTTDKGSRSNSHIVKSWRSLTMAPNGLENRSVTCYMNAAMQAIFHVPAMAHYLMDIAQSRYKNTISNSSVSSDLAGLLKRLYEPGKKRKVYPIKIIRRLPDINCMMSEWQQEDSHEYFMSLISRLQEDSVPKGKKLNSSIIHEIFGGNIDQKVTCKTCGHVSTTHQDFYDLPVSFSSREAKAYKAAKEGLETSNANGSNTSTTNNNSNIQSNTVTSASAVVATNGSAGSATTGTAPKAKFTLEGSIQDFFSPELIKPDAKNKSGYQCEKCKNLTSAIKISRINDAPEYLTVHIKRFKFQGSHSQKLKETMKYPLDLDLTKYSVSGEPIKYRLVSVIVHEGRTVSSGHYIALCRQPNNTWAEYDDECVRKVSEKAVLRQNSAYMLIYSRLTRIKQTAPTAKPLKTKTKARDVESTEKLRDKTKKLVNTGPTPSPARSPVRATPSALPLALAPTPTSASPVPGSPIASKHKSKKSSSNPTKPAGENKRQLDDEIDQIFNKKTKVF</sequence>
<feature type="compositionally biased region" description="Low complexity" evidence="8">
    <location>
        <begin position="439"/>
        <end position="457"/>
    </location>
</feature>
<evidence type="ECO:0000256" key="8">
    <source>
        <dbReference type="SAM" id="MobiDB-lite"/>
    </source>
</evidence>
<evidence type="ECO:0000256" key="2">
    <source>
        <dbReference type="ARBA" id="ARBA00009085"/>
    </source>
</evidence>
<feature type="domain" description="USP" evidence="9">
    <location>
        <begin position="272"/>
        <end position="636"/>
    </location>
</feature>
<comment type="catalytic activity">
    <reaction evidence="1">
        <text>Thiol-dependent hydrolysis of ester, thioester, amide, peptide and isopeptide bonds formed by the C-terminal Gly of ubiquitin (a 76-residue protein attached to proteins as an intracellular targeting signal).</text>
        <dbReference type="EC" id="3.4.19.12"/>
    </reaction>
</comment>
<dbReference type="PANTHER" id="PTHR24006:SF758">
    <property type="entry name" value="UBIQUITIN CARBOXYL-TERMINAL HYDROLASE 36"/>
    <property type="match status" value="1"/>
</dbReference>
<dbReference type="PANTHER" id="PTHR24006">
    <property type="entry name" value="UBIQUITIN CARBOXYL-TERMINAL HYDROLASE"/>
    <property type="match status" value="1"/>
</dbReference>
<dbReference type="InterPro" id="IPR001394">
    <property type="entry name" value="Peptidase_C19_UCH"/>
</dbReference>
<dbReference type="EC" id="3.4.19.12" evidence="3"/>
<dbReference type="KEGG" id="slb:AWJ20_4271"/>
<evidence type="ECO:0000256" key="7">
    <source>
        <dbReference type="ARBA" id="ARBA00022807"/>
    </source>
</evidence>
<dbReference type="GeneID" id="30036385"/>
<dbReference type="GO" id="GO:0006508">
    <property type="term" value="P:proteolysis"/>
    <property type="evidence" value="ECO:0007669"/>
    <property type="project" value="UniProtKB-KW"/>
</dbReference>
<evidence type="ECO:0000259" key="9">
    <source>
        <dbReference type="PROSITE" id="PS50235"/>
    </source>
</evidence>
<dbReference type="GO" id="GO:0043596">
    <property type="term" value="C:nuclear replication fork"/>
    <property type="evidence" value="ECO:0007669"/>
    <property type="project" value="EnsemblFungi"/>
</dbReference>
<dbReference type="GO" id="GO:0031509">
    <property type="term" value="P:subtelomeric heterochromatin formation"/>
    <property type="evidence" value="ECO:0007669"/>
    <property type="project" value="EnsemblFungi"/>
</dbReference>
<proteinExistence type="inferred from homology"/>
<reference evidence="10 11" key="1">
    <citation type="submission" date="2016-02" db="EMBL/GenBank/DDBJ databases">
        <title>Complete genome sequence and transcriptome regulation of the pentose utilising yeast Sugiyamaella lignohabitans.</title>
        <authorList>
            <person name="Bellasio M."/>
            <person name="Peymann A."/>
            <person name="Valli M."/>
            <person name="Sipitzky M."/>
            <person name="Graf A."/>
            <person name="Sauer M."/>
            <person name="Marx H."/>
            <person name="Mattanovich D."/>
        </authorList>
    </citation>
    <scope>NUCLEOTIDE SEQUENCE [LARGE SCALE GENOMIC DNA]</scope>
    <source>
        <strain evidence="10 11">CBS 10342</strain>
    </source>
</reference>
<keyword evidence="6" id="KW-0378">Hydrolase</keyword>
<dbReference type="Pfam" id="PF00443">
    <property type="entry name" value="UCH"/>
    <property type="match status" value="1"/>
</dbReference>
<evidence type="ECO:0000313" key="10">
    <source>
        <dbReference type="EMBL" id="ANB11459.1"/>
    </source>
</evidence>
<feature type="compositionally biased region" description="Acidic residues" evidence="8">
    <location>
        <begin position="55"/>
        <end position="70"/>
    </location>
</feature>
<dbReference type="EMBL" id="CP014500">
    <property type="protein sequence ID" value="ANB11459.1"/>
    <property type="molecule type" value="Genomic_DNA"/>
</dbReference>
<dbReference type="GO" id="GO:0033567">
    <property type="term" value="P:DNA replication, Okazaki fragment processing"/>
    <property type="evidence" value="ECO:0007669"/>
    <property type="project" value="EnsemblFungi"/>
</dbReference>
<protein>
    <recommendedName>
        <fullName evidence="3">ubiquitinyl hydrolase 1</fullName>
        <ecNumber evidence="3">3.4.19.12</ecNumber>
    </recommendedName>
</protein>
<dbReference type="GO" id="GO:0004843">
    <property type="term" value="F:cysteine-type deubiquitinase activity"/>
    <property type="evidence" value="ECO:0007669"/>
    <property type="project" value="UniProtKB-EC"/>
</dbReference>
<keyword evidence="7" id="KW-0788">Thiol protease</keyword>
<dbReference type="InterPro" id="IPR050164">
    <property type="entry name" value="Peptidase_C19"/>
</dbReference>